<comment type="caution">
    <text evidence="1">The sequence shown here is derived from an EMBL/GenBank/DDBJ whole genome shotgun (WGS) entry which is preliminary data.</text>
</comment>
<name>A0A0F9R0B3_9ZZZZ</name>
<reference evidence="1" key="1">
    <citation type="journal article" date="2015" name="Nature">
        <title>Complex archaea that bridge the gap between prokaryotes and eukaryotes.</title>
        <authorList>
            <person name="Spang A."/>
            <person name="Saw J.H."/>
            <person name="Jorgensen S.L."/>
            <person name="Zaremba-Niedzwiedzka K."/>
            <person name="Martijn J."/>
            <person name="Lind A.E."/>
            <person name="van Eijk R."/>
            <person name="Schleper C."/>
            <person name="Guy L."/>
            <person name="Ettema T.J."/>
        </authorList>
    </citation>
    <scope>NUCLEOTIDE SEQUENCE</scope>
</reference>
<proteinExistence type="predicted"/>
<protein>
    <submittedName>
        <fullName evidence="1">Uncharacterized protein</fullName>
    </submittedName>
</protein>
<dbReference type="AlphaFoldDB" id="A0A0F9R0B3"/>
<dbReference type="EMBL" id="LAZR01004193">
    <property type="protein sequence ID" value="KKN10903.1"/>
    <property type="molecule type" value="Genomic_DNA"/>
</dbReference>
<evidence type="ECO:0000313" key="1">
    <source>
        <dbReference type="EMBL" id="KKN10903.1"/>
    </source>
</evidence>
<sequence>MNGRNLDKEKCVKSIRRVMVSDRKGNKFIDKILVGNKTWGMIDYLMGVHGMRFRFITGDKR</sequence>
<organism evidence="1">
    <name type="scientific">marine sediment metagenome</name>
    <dbReference type="NCBI Taxonomy" id="412755"/>
    <lineage>
        <taxon>unclassified sequences</taxon>
        <taxon>metagenomes</taxon>
        <taxon>ecological metagenomes</taxon>
    </lineage>
</organism>
<accession>A0A0F9R0B3</accession>
<gene>
    <name evidence="1" type="ORF">LCGC14_1031830</name>
</gene>